<dbReference type="Gene3D" id="3.40.50.300">
    <property type="entry name" value="P-loop containing nucleotide triphosphate hydrolases"/>
    <property type="match status" value="1"/>
</dbReference>
<dbReference type="InterPro" id="IPR030381">
    <property type="entry name" value="G_DYNAMIN_dom"/>
</dbReference>
<feature type="domain" description="GED" evidence="4">
    <location>
        <begin position="642"/>
        <end position="729"/>
    </location>
</feature>
<dbReference type="PROSITE" id="PS51718">
    <property type="entry name" value="G_DYNAMIN_2"/>
    <property type="match status" value="1"/>
</dbReference>
<accession>A0A9P4U2T9</accession>
<dbReference type="GO" id="GO:0048312">
    <property type="term" value="P:intracellular distribution of mitochondria"/>
    <property type="evidence" value="ECO:0007669"/>
    <property type="project" value="TreeGrafter"/>
</dbReference>
<evidence type="ECO:0000259" key="5">
    <source>
        <dbReference type="PROSITE" id="PS51718"/>
    </source>
</evidence>
<evidence type="ECO:0000256" key="3">
    <source>
        <dbReference type="SAM" id="MobiDB-lite"/>
    </source>
</evidence>
<dbReference type="EMBL" id="MU007015">
    <property type="protein sequence ID" value="KAF2434871.1"/>
    <property type="molecule type" value="Genomic_DNA"/>
</dbReference>
<keyword evidence="7" id="KW-1185">Reference proteome</keyword>
<name>A0A9P4U2T9_9PEZI</name>
<evidence type="ECO:0000313" key="6">
    <source>
        <dbReference type="EMBL" id="KAF2434871.1"/>
    </source>
</evidence>
<dbReference type="GO" id="GO:0016559">
    <property type="term" value="P:peroxisome fission"/>
    <property type="evidence" value="ECO:0007669"/>
    <property type="project" value="TreeGrafter"/>
</dbReference>
<feature type="compositionally biased region" description="Low complexity" evidence="3">
    <location>
        <begin position="10"/>
        <end position="19"/>
    </location>
</feature>
<dbReference type="PRINTS" id="PR00195">
    <property type="entry name" value="DYNAMIN"/>
</dbReference>
<feature type="compositionally biased region" description="Basic and acidic residues" evidence="3">
    <location>
        <begin position="447"/>
        <end position="459"/>
    </location>
</feature>
<protein>
    <submittedName>
        <fullName evidence="6">Dynamin family protein</fullName>
    </submittedName>
</protein>
<dbReference type="GO" id="GO:0005739">
    <property type="term" value="C:mitochondrion"/>
    <property type="evidence" value="ECO:0007669"/>
    <property type="project" value="TreeGrafter"/>
</dbReference>
<dbReference type="GO" id="GO:0000266">
    <property type="term" value="P:mitochondrial fission"/>
    <property type="evidence" value="ECO:0007669"/>
    <property type="project" value="TreeGrafter"/>
</dbReference>
<dbReference type="AlphaFoldDB" id="A0A9P4U2T9"/>
<dbReference type="PANTHER" id="PTHR11566">
    <property type="entry name" value="DYNAMIN"/>
    <property type="match status" value="1"/>
</dbReference>
<dbReference type="InterPro" id="IPR027417">
    <property type="entry name" value="P-loop_NTPase"/>
</dbReference>
<dbReference type="GO" id="GO:0003924">
    <property type="term" value="F:GTPase activity"/>
    <property type="evidence" value="ECO:0007669"/>
    <property type="project" value="InterPro"/>
</dbReference>
<feature type="compositionally biased region" description="Basic and acidic residues" evidence="3">
    <location>
        <begin position="416"/>
        <end position="432"/>
    </location>
</feature>
<dbReference type="Pfam" id="PF00350">
    <property type="entry name" value="Dynamin_N"/>
    <property type="match status" value="1"/>
</dbReference>
<feature type="region of interest" description="Disordered" evidence="3">
    <location>
        <begin position="416"/>
        <end position="470"/>
    </location>
</feature>
<keyword evidence="1" id="KW-0547">Nucleotide-binding</keyword>
<dbReference type="SUPFAM" id="SSF52540">
    <property type="entry name" value="P-loop containing nucleoside triphosphate hydrolases"/>
    <property type="match status" value="1"/>
</dbReference>
<dbReference type="PANTHER" id="PTHR11566:SF215">
    <property type="entry name" value="DYNAMIN GTPASE"/>
    <property type="match status" value="1"/>
</dbReference>
<dbReference type="GO" id="GO:0005874">
    <property type="term" value="C:microtubule"/>
    <property type="evidence" value="ECO:0007669"/>
    <property type="project" value="TreeGrafter"/>
</dbReference>
<dbReference type="InterPro" id="IPR000375">
    <property type="entry name" value="Dynamin_stalk"/>
</dbReference>
<feature type="region of interest" description="Disordered" evidence="3">
    <location>
        <begin position="1"/>
        <end position="22"/>
    </location>
</feature>
<dbReference type="PROSITE" id="PS51388">
    <property type="entry name" value="GED"/>
    <property type="match status" value="1"/>
</dbReference>
<evidence type="ECO:0000313" key="7">
    <source>
        <dbReference type="Proteomes" id="UP000800235"/>
    </source>
</evidence>
<feature type="compositionally biased region" description="Acidic residues" evidence="3">
    <location>
        <begin position="460"/>
        <end position="470"/>
    </location>
</feature>
<dbReference type="GO" id="GO:0008017">
    <property type="term" value="F:microtubule binding"/>
    <property type="evidence" value="ECO:0007669"/>
    <property type="project" value="TreeGrafter"/>
</dbReference>
<keyword evidence="2" id="KW-0342">GTP-binding</keyword>
<dbReference type="CDD" id="cd08771">
    <property type="entry name" value="DLP_1"/>
    <property type="match status" value="1"/>
</dbReference>
<dbReference type="Proteomes" id="UP000800235">
    <property type="component" value="Unassembled WGS sequence"/>
</dbReference>
<organism evidence="6 7">
    <name type="scientific">Tothia fuscella</name>
    <dbReference type="NCBI Taxonomy" id="1048955"/>
    <lineage>
        <taxon>Eukaryota</taxon>
        <taxon>Fungi</taxon>
        <taxon>Dikarya</taxon>
        <taxon>Ascomycota</taxon>
        <taxon>Pezizomycotina</taxon>
        <taxon>Dothideomycetes</taxon>
        <taxon>Pleosporomycetidae</taxon>
        <taxon>Venturiales</taxon>
        <taxon>Cylindrosympodiaceae</taxon>
        <taxon>Tothia</taxon>
    </lineage>
</organism>
<comment type="caution">
    <text evidence="6">The sequence shown here is derived from an EMBL/GenBank/DDBJ whole genome shotgun (WGS) entry which is preliminary data.</text>
</comment>
<evidence type="ECO:0000256" key="1">
    <source>
        <dbReference type="ARBA" id="ARBA00022741"/>
    </source>
</evidence>
<dbReference type="OrthoDB" id="415706at2759"/>
<sequence length="729" mass="80872">MSPAARRKSTAASASNAKTVQLDDAAHAPSENPIAPNMADPAILEKIDTLFAMGVGRLVPLPQIVVVGDQSSGESSVLEGLTGLPFPRNSGLCTKFATHVTLLRGPVKSITISIIPDKSATDQHQQAVKAWGLHDDTWFGKKSFAAIMDEAHKVMGLGKKSDGGAQNTFSQDILKLEIQGPDQQHLSVIDVSGIFRVTTKGLTTKQDQIMVTTMVRGYVENKRFISLAVIPANIDIATQEILTMAEEFDPAGQRTLGVLTKPDLVDRGAEQAILDLVNGHSHRLALGWSIVRNLGQSQLNSADKHRDDHEKVFFENNAPWDSLEADRVGVLALQMRLQHILSETIRNEFPKVKAEIHEKLAMKKENLKKIGGERITFQQQIRYLLEVTGSTEYPALRFATAIGRRNEQLAEMFEEHGHSYSSLDEPKRKDSTAAESAAATRSGSKRRRDEISLRLRNDPDGLEGLEDPEDTIAPKSETAILDWLTNVYVTSRGFELGTDDNAMLAITMKIQSSNWEPIALCYIRDVIATAHGLIIRLLGLLCPESRLRGGLINLLEQQLLQQYQKAIEHVHFLLNVERAGTPTTLNQGFNDELDKNRHDRREKDMRAKAVDMVFPDGQGEKYGEKSKYKAVLLPDVLAYKAADKTVQEHEAYYKVARKRFVDNVCMHSADYFLVTGPAAPLKLFSPTFVGRLTEEDLLGIAKEDHGAQEKRKALQKDIEGLKAAKKILY</sequence>
<dbReference type="GO" id="GO:0016020">
    <property type="term" value="C:membrane"/>
    <property type="evidence" value="ECO:0007669"/>
    <property type="project" value="TreeGrafter"/>
</dbReference>
<dbReference type="InterPro" id="IPR001401">
    <property type="entry name" value="Dynamin_GTPase"/>
</dbReference>
<dbReference type="InterPro" id="IPR022812">
    <property type="entry name" value="Dynamin"/>
</dbReference>
<dbReference type="GO" id="GO:0005525">
    <property type="term" value="F:GTP binding"/>
    <property type="evidence" value="ECO:0007669"/>
    <property type="project" value="InterPro"/>
</dbReference>
<evidence type="ECO:0000256" key="2">
    <source>
        <dbReference type="ARBA" id="ARBA00023134"/>
    </source>
</evidence>
<dbReference type="Pfam" id="PF01031">
    <property type="entry name" value="Dynamin_M"/>
    <property type="match status" value="1"/>
</dbReference>
<evidence type="ECO:0000259" key="4">
    <source>
        <dbReference type="PROSITE" id="PS51388"/>
    </source>
</evidence>
<dbReference type="GO" id="GO:0006897">
    <property type="term" value="P:endocytosis"/>
    <property type="evidence" value="ECO:0007669"/>
    <property type="project" value="TreeGrafter"/>
</dbReference>
<reference evidence="6" key="1">
    <citation type="journal article" date="2020" name="Stud. Mycol.">
        <title>101 Dothideomycetes genomes: a test case for predicting lifestyles and emergence of pathogens.</title>
        <authorList>
            <person name="Haridas S."/>
            <person name="Albert R."/>
            <person name="Binder M."/>
            <person name="Bloem J."/>
            <person name="Labutti K."/>
            <person name="Salamov A."/>
            <person name="Andreopoulos B."/>
            <person name="Baker S."/>
            <person name="Barry K."/>
            <person name="Bills G."/>
            <person name="Bluhm B."/>
            <person name="Cannon C."/>
            <person name="Castanera R."/>
            <person name="Culley D."/>
            <person name="Daum C."/>
            <person name="Ezra D."/>
            <person name="Gonzalez J."/>
            <person name="Henrissat B."/>
            <person name="Kuo A."/>
            <person name="Liang C."/>
            <person name="Lipzen A."/>
            <person name="Lutzoni F."/>
            <person name="Magnuson J."/>
            <person name="Mondo S."/>
            <person name="Nolan M."/>
            <person name="Ohm R."/>
            <person name="Pangilinan J."/>
            <person name="Park H.-J."/>
            <person name="Ramirez L."/>
            <person name="Alfaro M."/>
            <person name="Sun H."/>
            <person name="Tritt A."/>
            <person name="Yoshinaga Y."/>
            <person name="Zwiers L.-H."/>
            <person name="Turgeon B."/>
            <person name="Goodwin S."/>
            <person name="Spatafora J."/>
            <person name="Crous P."/>
            <person name="Grigoriev I."/>
        </authorList>
    </citation>
    <scope>NUCLEOTIDE SEQUENCE</scope>
    <source>
        <strain evidence="6">CBS 130266</strain>
    </source>
</reference>
<dbReference type="InterPro" id="IPR045063">
    <property type="entry name" value="Dynamin_N"/>
</dbReference>
<feature type="domain" description="Dynamin-type G" evidence="5">
    <location>
        <begin position="58"/>
        <end position="350"/>
    </location>
</feature>
<dbReference type="InterPro" id="IPR020850">
    <property type="entry name" value="GED_dom"/>
</dbReference>
<dbReference type="SMART" id="SM00053">
    <property type="entry name" value="DYNc"/>
    <property type="match status" value="1"/>
</dbReference>
<proteinExistence type="predicted"/>
<gene>
    <name evidence="6" type="ORF">EJ08DRAFT_693360</name>
</gene>